<feature type="domain" description="Ig-like" evidence="3">
    <location>
        <begin position="19"/>
        <end position="101"/>
    </location>
</feature>
<feature type="chain" id="PRO_5036502997" description="Ig-like domain-containing protein" evidence="2">
    <location>
        <begin position="16"/>
        <end position="474"/>
    </location>
</feature>
<dbReference type="PANTHER" id="PTHR45080">
    <property type="entry name" value="CONTACTIN 5"/>
    <property type="match status" value="1"/>
</dbReference>
<name>A0A8W8NCR8_MAGGI</name>
<dbReference type="SUPFAM" id="SSF48726">
    <property type="entry name" value="Immunoglobulin"/>
    <property type="match status" value="3"/>
</dbReference>
<proteinExistence type="predicted"/>
<evidence type="ECO:0000256" key="1">
    <source>
        <dbReference type="SAM" id="Phobius"/>
    </source>
</evidence>
<dbReference type="GO" id="GO:0050808">
    <property type="term" value="P:synapse organization"/>
    <property type="evidence" value="ECO:0007669"/>
    <property type="project" value="TreeGrafter"/>
</dbReference>
<dbReference type="InterPro" id="IPR036179">
    <property type="entry name" value="Ig-like_dom_sf"/>
</dbReference>
<dbReference type="InterPro" id="IPR003599">
    <property type="entry name" value="Ig_sub"/>
</dbReference>
<dbReference type="GO" id="GO:0030424">
    <property type="term" value="C:axon"/>
    <property type="evidence" value="ECO:0007669"/>
    <property type="project" value="TreeGrafter"/>
</dbReference>
<accession>A0A8W8NCR8</accession>
<dbReference type="Gene3D" id="2.60.40.10">
    <property type="entry name" value="Immunoglobulins"/>
    <property type="match status" value="3"/>
</dbReference>
<sequence>MQFFLMTWLLIGAQSFNHPPIITSEFQPEYFLNRFSSLALPCQAYSGNIKYYWYQNGQKVENQIHITANINSGYLMITNYTKDNFGMFYCVAENDYGASVSPFVKISGAVLDKFRNMRPMSMLSCEEHHHCKLDCFNKPRCEPPDACLVEWTHGFGTQNTVLEDEKTAIDLDGNLHLLNVSKDCGNKSYACGIWNEQTKEFVKGSSIQLFIEASKSGTSPRKIFHSNSRVHLGKHGVLQCIFSGTSMSEIKWKNKHGSSISTNNKYRTSQYGRILHVMNVTYEDEGNFTCVTENNLTQAPYLNVTSPPVFLDNGKSFLTTNFTVYSEEFVRLTCNAVSSPMENPPVVTHWMKNGNIFTSFRDISIQFLENNSVLKINRALDDKVGGFQCVTENSEGIAVVNFLINYVGDNRTLKGPFYLFYLTVLVFAIGVLILIAFGFFVRKRCYQKLMPLYLVIRRRSTTNHENDYDNIAIQ</sequence>
<dbReference type="SMART" id="SM00408">
    <property type="entry name" value="IGc2"/>
    <property type="match status" value="3"/>
</dbReference>
<keyword evidence="1" id="KW-1133">Transmembrane helix</keyword>
<dbReference type="Proteomes" id="UP000005408">
    <property type="component" value="Unassembled WGS sequence"/>
</dbReference>
<protein>
    <recommendedName>
        <fullName evidence="3">Ig-like domain-containing protein</fullName>
    </recommendedName>
</protein>
<dbReference type="InterPro" id="IPR013783">
    <property type="entry name" value="Ig-like_fold"/>
</dbReference>
<keyword evidence="2" id="KW-0732">Signal</keyword>
<keyword evidence="5" id="KW-1185">Reference proteome</keyword>
<keyword evidence="1" id="KW-0812">Transmembrane</keyword>
<dbReference type="CDD" id="cd00096">
    <property type="entry name" value="Ig"/>
    <property type="match status" value="1"/>
</dbReference>
<feature type="domain" description="Ig-like" evidence="3">
    <location>
        <begin position="300"/>
        <end position="405"/>
    </location>
</feature>
<dbReference type="GO" id="GO:0007156">
    <property type="term" value="P:homophilic cell adhesion via plasma membrane adhesion molecules"/>
    <property type="evidence" value="ECO:0007669"/>
    <property type="project" value="TreeGrafter"/>
</dbReference>
<dbReference type="PANTHER" id="PTHR45080:SF34">
    <property type="entry name" value="MYOSIN LIGHT CHAIN KINASE, SMOOTH MUSCLE-LIKE"/>
    <property type="match status" value="1"/>
</dbReference>
<evidence type="ECO:0000313" key="4">
    <source>
        <dbReference type="EnsemblMetazoa" id="G4801.1:cds"/>
    </source>
</evidence>
<feature type="domain" description="Ig-like" evidence="3">
    <location>
        <begin position="220"/>
        <end position="295"/>
    </location>
</feature>
<keyword evidence="1" id="KW-0472">Membrane</keyword>
<dbReference type="GO" id="GO:0008046">
    <property type="term" value="F:axon guidance receptor activity"/>
    <property type="evidence" value="ECO:0007669"/>
    <property type="project" value="TreeGrafter"/>
</dbReference>
<dbReference type="GO" id="GO:0005886">
    <property type="term" value="C:plasma membrane"/>
    <property type="evidence" value="ECO:0007669"/>
    <property type="project" value="TreeGrafter"/>
</dbReference>
<evidence type="ECO:0000256" key="2">
    <source>
        <dbReference type="SAM" id="SignalP"/>
    </source>
</evidence>
<organism evidence="4 5">
    <name type="scientific">Magallana gigas</name>
    <name type="common">Pacific oyster</name>
    <name type="synonym">Crassostrea gigas</name>
    <dbReference type="NCBI Taxonomy" id="29159"/>
    <lineage>
        <taxon>Eukaryota</taxon>
        <taxon>Metazoa</taxon>
        <taxon>Spiralia</taxon>
        <taxon>Lophotrochozoa</taxon>
        <taxon>Mollusca</taxon>
        <taxon>Bivalvia</taxon>
        <taxon>Autobranchia</taxon>
        <taxon>Pteriomorphia</taxon>
        <taxon>Ostreida</taxon>
        <taxon>Ostreoidea</taxon>
        <taxon>Ostreidae</taxon>
        <taxon>Magallana</taxon>
    </lineage>
</organism>
<dbReference type="InterPro" id="IPR013098">
    <property type="entry name" value="Ig_I-set"/>
</dbReference>
<evidence type="ECO:0000259" key="3">
    <source>
        <dbReference type="PROSITE" id="PS50835"/>
    </source>
</evidence>
<dbReference type="InterPro" id="IPR050958">
    <property type="entry name" value="Cell_Adh-Cytoskel_Orgn"/>
</dbReference>
<dbReference type="InterPro" id="IPR007110">
    <property type="entry name" value="Ig-like_dom"/>
</dbReference>
<evidence type="ECO:0000313" key="5">
    <source>
        <dbReference type="Proteomes" id="UP000005408"/>
    </source>
</evidence>
<dbReference type="Pfam" id="PF07679">
    <property type="entry name" value="I-set"/>
    <property type="match status" value="1"/>
</dbReference>
<feature type="signal peptide" evidence="2">
    <location>
        <begin position="1"/>
        <end position="15"/>
    </location>
</feature>
<dbReference type="EnsemblMetazoa" id="G4801.1">
    <property type="protein sequence ID" value="G4801.1:cds"/>
    <property type="gene ID" value="G4801"/>
</dbReference>
<dbReference type="GO" id="GO:0043025">
    <property type="term" value="C:neuronal cell body"/>
    <property type="evidence" value="ECO:0007669"/>
    <property type="project" value="TreeGrafter"/>
</dbReference>
<feature type="transmembrane region" description="Helical" evidence="1">
    <location>
        <begin position="418"/>
        <end position="441"/>
    </location>
</feature>
<reference evidence="4" key="1">
    <citation type="submission" date="2022-08" db="UniProtKB">
        <authorList>
            <consortium name="EnsemblMetazoa"/>
        </authorList>
    </citation>
    <scope>IDENTIFICATION</scope>
    <source>
        <strain evidence="4">05x7-T-G4-1.051#20</strain>
    </source>
</reference>
<dbReference type="AlphaFoldDB" id="A0A8W8NCR8"/>
<dbReference type="InterPro" id="IPR003598">
    <property type="entry name" value="Ig_sub2"/>
</dbReference>
<dbReference type="SMART" id="SM00409">
    <property type="entry name" value="IG"/>
    <property type="match status" value="3"/>
</dbReference>
<dbReference type="PROSITE" id="PS50835">
    <property type="entry name" value="IG_LIKE"/>
    <property type="match status" value="3"/>
</dbReference>
<dbReference type="Pfam" id="PF13927">
    <property type="entry name" value="Ig_3"/>
    <property type="match status" value="1"/>
</dbReference>